<dbReference type="EMBL" id="BOSE01000010">
    <property type="protein sequence ID" value="GIP18732.1"/>
    <property type="molecule type" value="Genomic_DNA"/>
</dbReference>
<dbReference type="GO" id="GO:0005886">
    <property type="term" value="C:plasma membrane"/>
    <property type="evidence" value="ECO:0007669"/>
    <property type="project" value="UniProtKB-SubCell"/>
</dbReference>
<reference evidence="8" key="1">
    <citation type="submission" date="2021-03" db="EMBL/GenBank/DDBJ databases">
        <title>Antimicrobial resistance genes in bacteria isolated from Japanese honey, and their potential for conferring macrolide and lincosamide resistance in the American foulbrood pathogen Paenibacillus larvae.</title>
        <authorList>
            <person name="Okamoto M."/>
            <person name="Kumagai M."/>
            <person name="Kanamori H."/>
            <person name="Takamatsu D."/>
        </authorList>
    </citation>
    <scope>NUCLEOTIDE SEQUENCE</scope>
    <source>
        <strain evidence="8">J40TS1</strain>
    </source>
</reference>
<feature type="transmembrane region" description="Helical" evidence="7">
    <location>
        <begin position="108"/>
        <end position="127"/>
    </location>
</feature>
<dbReference type="GO" id="GO:0015109">
    <property type="term" value="F:chromate transmembrane transporter activity"/>
    <property type="evidence" value="ECO:0007669"/>
    <property type="project" value="InterPro"/>
</dbReference>
<evidence type="ECO:0000313" key="8">
    <source>
        <dbReference type="EMBL" id="GIP18732.1"/>
    </source>
</evidence>
<keyword evidence="9" id="KW-1185">Reference proteome</keyword>
<keyword evidence="4 7" id="KW-0812">Transmembrane</keyword>
<organism evidence="8 9">
    <name type="scientific">Paenibacillus montaniterrae</name>
    <dbReference type="NCBI Taxonomy" id="429341"/>
    <lineage>
        <taxon>Bacteria</taxon>
        <taxon>Bacillati</taxon>
        <taxon>Bacillota</taxon>
        <taxon>Bacilli</taxon>
        <taxon>Bacillales</taxon>
        <taxon>Paenibacillaceae</taxon>
        <taxon>Paenibacillus</taxon>
    </lineage>
</organism>
<sequence length="194" mass="20852">MTEQYLQLIWAMVKTGVIGFGGGPSVVPLIRHEAVQQYRWLNDDEFGEIFVLANTLPGPIATKMAGYLGYQLKGVPGAIVAVLAHIFPSSLAMIVCMSMVSFFSSSPIVQGMISAVVPVVAVMLGMMAYEFAEKAVKGLGILAGVGSFALALALLAWIDLHPAIVILLFMLYGSFHFSLTARWKAGRKQEGGEQ</sequence>
<dbReference type="PANTHER" id="PTHR43663:SF1">
    <property type="entry name" value="CHROMATE TRANSPORTER"/>
    <property type="match status" value="1"/>
</dbReference>
<comment type="subcellular location">
    <subcellularLocation>
        <location evidence="1">Cell membrane</location>
        <topology evidence="1">Multi-pass membrane protein</topology>
    </subcellularLocation>
</comment>
<feature type="transmembrane region" description="Helical" evidence="7">
    <location>
        <begin position="164"/>
        <end position="181"/>
    </location>
</feature>
<evidence type="ECO:0000256" key="7">
    <source>
        <dbReference type="SAM" id="Phobius"/>
    </source>
</evidence>
<comment type="caution">
    <text evidence="8">The sequence shown here is derived from an EMBL/GenBank/DDBJ whole genome shotgun (WGS) entry which is preliminary data.</text>
</comment>
<dbReference type="InterPro" id="IPR003370">
    <property type="entry name" value="Chromate_transpt"/>
</dbReference>
<feature type="transmembrane region" description="Helical" evidence="7">
    <location>
        <begin position="78"/>
        <end position="102"/>
    </location>
</feature>
<name>A0A919YT66_9BACL</name>
<keyword evidence="6 7" id="KW-0472">Membrane</keyword>
<dbReference type="PANTHER" id="PTHR43663">
    <property type="entry name" value="CHROMATE TRANSPORT PROTEIN-RELATED"/>
    <property type="match status" value="1"/>
</dbReference>
<keyword evidence="5 7" id="KW-1133">Transmembrane helix</keyword>
<evidence type="ECO:0000256" key="5">
    <source>
        <dbReference type="ARBA" id="ARBA00022989"/>
    </source>
</evidence>
<proteinExistence type="inferred from homology"/>
<evidence type="ECO:0000256" key="3">
    <source>
        <dbReference type="ARBA" id="ARBA00022475"/>
    </source>
</evidence>
<accession>A0A919YT66</accession>
<protein>
    <submittedName>
        <fullName evidence="8">Transporter YwrB</fullName>
    </submittedName>
</protein>
<dbReference type="AlphaFoldDB" id="A0A919YT66"/>
<dbReference type="Pfam" id="PF02417">
    <property type="entry name" value="Chromate_transp"/>
    <property type="match status" value="1"/>
</dbReference>
<dbReference type="RefSeq" id="WP_213519388.1">
    <property type="nucleotide sequence ID" value="NZ_BOSE01000010.1"/>
</dbReference>
<evidence type="ECO:0000313" key="9">
    <source>
        <dbReference type="Proteomes" id="UP000683139"/>
    </source>
</evidence>
<evidence type="ECO:0000256" key="4">
    <source>
        <dbReference type="ARBA" id="ARBA00022692"/>
    </source>
</evidence>
<keyword evidence="3" id="KW-1003">Cell membrane</keyword>
<dbReference type="Proteomes" id="UP000683139">
    <property type="component" value="Unassembled WGS sequence"/>
</dbReference>
<comment type="similarity">
    <text evidence="2">Belongs to the chromate ion transporter (CHR) (TC 2.A.51) family.</text>
</comment>
<evidence type="ECO:0000256" key="6">
    <source>
        <dbReference type="ARBA" id="ARBA00023136"/>
    </source>
</evidence>
<feature type="transmembrane region" description="Helical" evidence="7">
    <location>
        <begin position="139"/>
        <end position="158"/>
    </location>
</feature>
<dbReference type="InterPro" id="IPR052518">
    <property type="entry name" value="CHR_Transporter"/>
</dbReference>
<evidence type="ECO:0000256" key="2">
    <source>
        <dbReference type="ARBA" id="ARBA00005262"/>
    </source>
</evidence>
<evidence type="ECO:0000256" key="1">
    <source>
        <dbReference type="ARBA" id="ARBA00004651"/>
    </source>
</evidence>
<gene>
    <name evidence="8" type="primary">ywrB</name>
    <name evidence="8" type="ORF">J40TS1_43740</name>
</gene>